<dbReference type="PANTHER" id="PTHR43611:SF3">
    <property type="entry name" value="FLAVIN MONONUCLEOTIDE HYDROLASE 1, CHLOROPLATIC"/>
    <property type="match status" value="1"/>
</dbReference>
<dbReference type="NCBIfam" id="TIGR01509">
    <property type="entry name" value="HAD-SF-IA-v3"/>
    <property type="match status" value="1"/>
</dbReference>
<dbReference type="Proteomes" id="UP000199650">
    <property type="component" value="Unassembled WGS sequence"/>
</dbReference>
<dbReference type="Gene3D" id="1.10.150.240">
    <property type="entry name" value="Putative phosphatase, domain 2"/>
    <property type="match status" value="1"/>
</dbReference>
<dbReference type="Gene3D" id="3.40.50.1000">
    <property type="entry name" value="HAD superfamily/HAD-like"/>
    <property type="match status" value="1"/>
</dbReference>
<dbReference type="STRING" id="1173584.SAMN05444851_0087"/>
<dbReference type="SFLD" id="SFLDG01129">
    <property type="entry name" value="C1.5:_HAD__Beta-PGM__Phosphata"/>
    <property type="match status" value="1"/>
</dbReference>
<dbReference type="InterPro" id="IPR023214">
    <property type="entry name" value="HAD_sf"/>
</dbReference>
<protein>
    <submittedName>
        <fullName evidence="1">2-haloacid dehalogenase</fullName>
    </submittedName>
</protein>
<accession>A0A1I0MJJ3</accession>
<proteinExistence type="predicted"/>
<keyword evidence="2" id="KW-1185">Reference proteome</keyword>
<dbReference type="EMBL" id="FOJB01000001">
    <property type="protein sequence ID" value="SEV88463.1"/>
    <property type="molecule type" value="Genomic_DNA"/>
</dbReference>
<gene>
    <name evidence="1" type="ORF">SAMN05444851_0087</name>
</gene>
<name>A0A1I0MJJ3_9RHOB</name>
<dbReference type="SUPFAM" id="SSF56784">
    <property type="entry name" value="HAD-like"/>
    <property type="match status" value="1"/>
</dbReference>
<dbReference type="InterPro" id="IPR023198">
    <property type="entry name" value="PGP-like_dom2"/>
</dbReference>
<dbReference type="PANTHER" id="PTHR43611">
    <property type="entry name" value="ALPHA-D-GLUCOSE 1-PHOSPHATE PHOSPHATASE"/>
    <property type="match status" value="1"/>
</dbReference>
<dbReference type="AlphaFoldDB" id="A0A1I0MJJ3"/>
<dbReference type="SFLD" id="SFLDS00003">
    <property type="entry name" value="Haloacid_Dehalogenase"/>
    <property type="match status" value="1"/>
</dbReference>
<dbReference type="InterPro" id="IPR036412">
    <property type="entry name" value="HAD-like_sf"/>
</dbReference>
<dbReference type="InterPro" id="IPR006439">
    <property type="entry name" value="HAD-SF_hydro_IA"/>
</dbReference>
<reference evidence="1 2" key="1">
    <citation type="submission" date="2016-10" db="EMBL/GenBank/DDBJ databases">
        <authorList>
            <person name="de Groot N.N."/>
        </authorList>
    </citation>
    <scope>NUCLEOTIDE SEQUENCE [LARGE SCALE GENOMIC DNA]</scope>
    <source>
        <strain evidence="1 2">DSM 29439</strain>
    </source>
</reference>
<evidence type="ECO:0000313" key="1">
    <source>
        <dbReference type="EMBL" id="SEV88463.1"/>
    </source>
</evidence>
<dbReference type="Pfam" id="PF00702">
    <property type="entry name" value="Hydrolase"/>
    <property type="match status" value="1"/>
</dbReference>
<dbReference type="RefSeq" id="WP_091427321.1">
    <property type="nucleotide sequence ID" value="NZ_FOJB01000001.1"/>
</dbReference>
<dbReference type="CDD" id="cd02603">
    <property type="entry name" value="HAD_sEH-N_like"/>
    <property type="match status" value="1"/>
</dbReference>
<sequence>MTKETSPRHTIGAVVFDIGNVLIRWQPEDLYDQWIGRERRLQMFESLDLHAMNDRVDRGGVFQQVIYDFAEANPTYRTEIRWWHDRWLEMAQPAIDLSVQTLRALKGRGHPVYALSNFGREPFVLAEEKFEFLAEFDRRYLSGHMGVAKPDAQIYEMVEADCGHDPRTLLFVDDRAENIAVAANRGWQTHHFTTSRNWADHLIACGLLDKDDL</sequence>
<dbReference type="OrthoDB" id="9807742at2"/>
<evidence type="ECO:0000313" key="2">
    <source>
        <dbReference type="Proteomes" id="UP000199650"/>
    </source>
</evidence>
<organism evidence="1 2">
    <name type="scientific">Aliiroseovarius sediminilitoris</name>
    <dbReference type="NCBI Taxonomy" id="1173584"/>
    <lineage>
        <taxon>Bacteria</taxon>
        <taxon>Pseudomonadati</taxon>
        <taxon>Pseudomonadota</taxon>
        <taxon>Alphaproteobacteria</taxon>
        <taxon>Rhodobacterales</taxon>
        <taxon>Paracoccaceae</taxon>
        <taxon>Aliiroseovarius</taxon>
    </lineage>
</organism>